<evidence type="ECO:0000256" key="1">
    <source>
        <dbReference type="SAM" id="Phobius"/>
    </source>
</evidence>
<protein>
    <submittedName>
        <fullName evidence="2">Uncharacterized protein</fullName>
    </submittedName>
</protein>
<feature type="transmembrane region" description="Helical" evidence="1">
    <location>
        <begin position="20"/>
        <end position="39"/>
    </location>
</feature>
<dbReference type="AlphaFoldDB" id="A0A0E9Q1V3"/>
<organism evidence="2">
    <name type="scientific">Anguilla anguilla</name>
    <name type="common">European freshwater eel</name>
    <name type="synonym">Muraena anguilla</name>
    <dbReference type="NCBI Taxonomy" id="7936"/>
    <lineage>
        <taxon>Eukaryota</taxon>
        <taxon>Metazoa</taxon>
        <taxon>Chordata</taxon>
        <taxon>Craniata</taxon>
        <taxon>Vertebrata</taxon>
        <taxon>Euteleostomi</taxon>
        <taxon>Actinopterygii</taxon>
        <taxon>Neopterygii</taxon>
        <taxon>Teleostei</taxon>
        <taxon>Anguilliformes</taxon>
        <taxon>Anguillidae</taxon>
        <taxon>Anguilla</taxon>
    </lineage>
</organism>
<accession>A0A0E9Q1V3</accession>
<keyword evidence="1" id="KW-0812">Transmembrane</keyword>
<reference evidence="2" key="2">
    <citation type="journal article" date="2015" name="Fish Shellfish Immunol.">
        <title>Early steps in the European eel (Anguilla anguilla)-Vibrio vulnificus interaction in the gills: Role of the RtxA13 toxin.</title>
        <authorList>
            <person name="Callol A."/>
            <person name="Pajuelo D."/>
            <person name="Ebbesson L."/>
            <person name="Teles M."/>
            <person name="MacKenzie S."/>
            <person name="Amaro C."/>
        </authorList>
    </citation>
    <scope>NUCLEOTIDE SEQUENCE</scope>
</reference>
<proteinExistence type="predicted"/>
<reference evidence="2" key="1">
    <citation type="submission" date="2014-11" db="EMBL/GenBank/DDBJ databases">
        <authorList>
            <person name="Amaro Gonzalez C."/>
        </authorList>
    </citation>
    <scope>NUCLEOTIDE SEQUENCE</scope>
</reference>
<evidence type="ECO:0000313" key="2">
    <source>
        <dbReference type="EMBL" id="JAH10295.1"/>
    </source>
</evidence>
<name>A0A0E9Q1V3_ANGAN</name>
<dbReference type="EMBL" id="GBXM01098282">
    <property type="protein sequence ID" value="JAH10295.1"/>
    <property type="molecule type" value="Transcribed_RNA"/>
</dbReference>
<keyword evidence="1" id="KW-1133">Transmembrane helix</keyword>
<sequence>MFNMTLNVPFQFLHHHGIIYLFEDAIIYFYFFIFCYLPVD</sequence>
<keyword evidence="1" id="KW-0472">Membrane</keyword>